<dbReference type="EMBL" id="JAVRHP010000022">
    <property type="protein sequence ID" value="MDT0649753.1"/>
    <property type="molecule type" value="Genomic_DNA"/>
</dbReference>
<name>A0ABU3CU41_9FLAO</name>
<evidence type="ECO:0000313" key="1">
    <source>
        <dbReference type="EMBL" id="MDT0649753.1"/>
    </source>
</evidence>
<sequence length="127" mass="14793">MAAHPTPIIHSYKEINPGKYRSVKHYELAEVINGTSLLSETINVQKDRNYAKSMPDYWLKIRQGKKWSRPITGLFKTTVPGIYIGDSQKKKNLILAQFTENKSCITLYYFKNYYTRDLNKLIEQTVS</sequence>
<dbReference type="Proteomes" id="UP001248819">
    <property type="component" value="Unassembled WGS sequence"/>
</dbReference>
<accession>A0ABU3CU41</accession>
<organism evidence="1 2">
    <name type="scientific">Autumnicola edwardsiae</name>
    <dbReference type="NCBI Taxonomy" id="3075594"/>
    <lineage>
        <taxon>Bacteria</taxon>
        <taxon>Pseudomonadati</taxon>
        <taxon>Bacteroidota</taxon>
        <taxon>Flavobacteriia</taxon>
        <taxon>Flavobacteriales</taxon>
        <taxon>Flavobacteriaceae</taxon>
        <taxon>Autumnicola</taxon>
    </lineage>
</organism>
<reference evidence="1 2" key="1">
    <citation type="submission" date="2023-09" db="EMBL/GenBank/DDBJ databases">
        <authorList>
            <person name="Rey-Velasco X."/>
        </authorList>
    </citation>
    <scope>NUCLEOTIDE SEQUENCE [LARGE SCALE GENOMIC DNA]</scope>
    <source>
        <strain evidence="1 2">F297</strain>
    </source>
</reference>
<protein>
    <recommendedName>
        <fullName evidence="3">GIY-YIG homing endonuclease</fullName>
    </recommendedName>
</protein>
<dbReference type="RefSeq" id="WP_311483910.1">
    <property type="nucleotide sequence ID" value="NZ_JAVRHP010000022.1"/>
</dbReference>
<proteinExistence type="predicted"/>
<keyword evidence="2" id="KW-1185">Reference proteome</keyword>
<evidence type="ECO:0000313" key="2">
    <source>
        <dbReference type="Proteomes" id="UP001248819"/>
    </source>
</evidence>
<evidence type="ECO:0008006" key="3">
    <source>
        <dbReference type="Google" id="ProtNLM"/>
    </source>
</evidence>
<comment type="caution">
    <text evidence="1">The sequence shown here is derived from an EMBL/GenBank/DDBJ whole genome shotgun (WGS) entry which is preliminary data.</text>
</comment>
<gene>
    <name evidence="1" type="ORF">RM529_06340</name>
</gene>